<reference evidence="2 3" key="1">
    <citation type="submission" date="2018-11" db="EMBL/GenBank/DDBJ databases">
        <title>Schleiferia aggregans sp. nov., a moderately thermophilic heterotrophic bacterium isolated from microbial mats at a terrestrial hot spring.</title>
        <authorList>
            <person name="Iino T."/>
            <person name="Ohkuma M."/>
            <person name="Haruta S."/>
        </authorList>
    </citation>
    <scope>NUCLEOTIDE SEQUENCE [LARGE SCALE GENOMIC DNA]</scope>
    <source>
        <strain evidence="2 3">LA</strain>
    </source>
</reference>
<organism evidence="2 3">
    <name type="scientific">Thermaurantimonas aggregans</name>
    <dbReference type="NCBI Taxonomy" id="2173829"/>
    <lineage>
        <taxon>Bacteria</taxon>
        <taxon>Pseudomonadati</taxon>
        <taxon>Bacteroidota</taxon>
        <taxon>Flavobacteriia</taxon>
        <taxon>Flavobacteriales</taxon>
        <taxon>Schleiferiaceae</taxon>
        <taxon>Thermaurantimonas</taxon>
    </lineage>
</organism>
<evidence type="ECO:0000313" key="2">
    <source>
        <dbReference type="EMBL" id="GCD77908.1"/>
    </source>
</evidence>
<dbReference type="EMBL" id="BHZE01000012">
    <property type="protein sequence ID" value="GCD77908.1"/>
    <property type="molecule type" value="Genomic_DNA"/>
</dbReference>
<dbReference type="OrthoDB" id="1467940at2"/>
<dbReference type="Proteomes" id="UP000286715">
    <property type="component" value="Unassembled WGS sequence"/>
</dbReference>
<dbReference type="RefSeq" id="WP_124397969.1">
    <property type="nucleotide sequence ID" value="NZ_BHZE01000012.1"/>
</dbReference>
<proteinExistence type="predicted"/>
<evidence type="ECO:0000313" key="3">
    <source>
        <dbReference type="Proteomes" id="UP000286715"/>
    </source>
</evidence>
<keyword evidence="1" id="KW-0812">Transmembrane</keyword>
<gene>
    <name evidence="2" type="ORF">JCM31826_13900</name>
</gene>
<keyword evidence="1" id="KW-1133">Transmembrane helix</keyword>
<dbReference type="AlphaFoldDB" id="A0A401XLN5"/>
<feature type="transmembrane region" description="Helical" evidence="1">
    <location>
        <begin position="6"/>
        <end position="24"/>
    </location>
</feature>
<sequence length="123" mass="14716">MIAQFLGFFIFIITTFALFIFYYIKVFWHLKLLVLQNKKGKTPKELQAMDLLIFDWKNAEERKLRLEALWMYPLLFPVEIDERDKGEVLHIKQTIKRWNIAIYLTLMAMLLSYIYISKTGFGG</sequence>
<comment type="caution">
    <text evidence="2">The sequence shown here is derived from an EMBL/GenBank/DDBJ whole genome shotgun (WGS) entry which is preliminary data.</text>
</comment>
<keyword evidence="1" id="KW-0472">Membrane</keyword>
<evidence type="ECO:0000256" key="1">
    <source>
        <dbReference type="SAM" id="Phobius"/>
    </source>
</evidence>
<feature type="transmembrane region" description="Helical" evidence="1">
    <location>
        <begin position="98"/>
        <end position="116"/>
    </location>
</feature>
<protein>
    <submittedName>
        <fullName evidence="2">Uncharacterized protein</fullName>
    </submittedName>
</protein>
<keyword evidence="3" id="KW-1185">Reference proteome</keyword>
<name>A0A401XLN5_9FLAO</name>
<accession>A0A401XLN5</accession>